<dbReference type="GO" id="GO:0005737">
    <property type="term" value="C:cytoplasm"/>
    <property type="evidence" value="ECO:0007669"/>
    <property type="project" value="TreeGrafter"/>
</dbReference>
<protein>
    <recommendedName>
        <fullName evidence="5">Phosphoadenosine phosphosulphate reductase domain-containing protein</fullName>
    </recommendedName>
</protein>
<dbReference type="SUPFAM" id="SSF52402">
    <property type="entry name" value="Adenine nucleotide alpha hydrolases-like"/>
    <property type="match status" value="1"/>
</dbReference>
<dbReference type="PANTHER" id="PTHR46509:SF1">
    <property type="entry name" value="PHOSPHOADENOSINE PHOSPHOSULFATE REDUCTASE"/>
    <property type="match status" value="1"/>
</dbReference>
<evidence type="ECO:0000256" key="4">
    <source>
        <dbReference type="SAM" id="MobiDB-lite"/>
    </source>
</evidence>
<feature type="compositionally biased region" description="Acidic residues" evidence="4">
    <location>
        <begin position="20"/>
        <end position="31"/>
    </location>
</feature>
<reference evidence="6" key="1">
    <citation type="submission" date="2021-01" db="EMBL/GenBank/DDBJ databases">
        <authorList>
            <person name="Corre E."/>
            <person name="Pelletier E."/>
            <person name="Niang G."/>
            <person name="Scheremetjew M."/>
            <person name="Finn R."/>
            <person name="Kale V."/>
            <person name="Holt S."/>
            <person name="Cochrane G."/>
            <person name="Meng A."/>
            <person name="Brown T."/>
            <person name="Cohen L."/>
        </authorList>
    </citation>
    <scope>NUCLEOTIDE SEQUENCE</scope>
    <source>
        <strain evidence="6">CCMP 769</strain>
    </source>
</reference>
<evidence type="ECO:0000256" key="1">
    <source>
        <dbReference type="ARBA" id="ARBA00009732"/>
    </source>
</evidence>
<dbReference type="GO" id="GO:0019379">
    <property type="term" value="P:sulfate assimilation, phosphoadenylyl sulfate reduction by phosphoadenylyl-sulfate reductase (thioredoxin)"/>
    <property type="evidence" value="ECO:0007669"/>
    <property type="project" value="InterPro"/>
</dbReference>
<dbReference type="Pfam" id="PF01507">
    <property type="entry name" value="PAPS_reduct"/>
    <property type="match status" value="1"/>
</dbReference>
<evidence type="ECO:0000256" key="2">
    <source>
        <dbReference type="ARBA" id="ARBA00023002"/>
    </source>
</evidence>
<feature type="compositionally biased region" description="Low complexity" evidence="4">
    <location>
        <begin position="8"/>
        <end position="19"/>
    </location>
</feature>
<dbReference type="NCBIfam" id="TIGR00434">
    <property type="entry name" value="cysH"/>
    <property type="match status" value="1"/>
</dbReference>
<dbReference type="HAMAP" id="MF_00063">
    <property type="entry name" value="CysH"/>
    <property type="match status" value="1"/>
</dbReference>
<organism evidence="6">
    <name type="scientific">Rhodosorus marinus</name>
    <dbReference type="NCBI Taxonomy" id="101924"/>
    <lineage>
        <taxon>Eukaryota</taxon>
        <taxon>Rhodophyta</taxon>
        <taxon>Stylonematophyceae</taxon>
        <taxon>Stylonematales</taxon>
        <taxon>Stylonemataceae</taxon>
        <taxon>Rhodosorus</taxon>
    </lineage>
</organism>
<dbReference type="EMBL" id="HBHW01037206">
    <property type="protein sequence ID" value="CAE0060544.1"/>
    <property type="molecule type" value="Transcribed_RNA"/>
</dbReference>
<name>A0A7S3A3M2_9RHOD</name>
<dbReference type="CDD" id="cd23945">
    <property type="entry name" value="PAPS_reductase"/>
    <property type="match status" value="1"/>
</dbReference>
<comment type="pathway">
    <text evidence="3">Sulfur metabolism; hydrogen sulfide biosynthesis; sulfite from sulfate.</text>
</comment>
<dbReference type="InterPro" id="IPR004511">
    <property type="entry name" value="PAPS/APS_Rdtase"/>
</dbReference>
<evidence type="ECO:0000313" key="7">
    <source>
        <dbReference type="EMBL" id="CAE0060545.1"/>
    </source>
</evidence>
<evidence type="ECO:0000259" key="5">
    <source>
        <dbReference type="Pfam" id="PF01507"/>
    </source>
</evidence>
<feature type="region of interest" description="Disordered" evidence="4">
    <location>
        <begin position="1"/>
        <end position="83"/>
    </location>
</feature>
<keyword evidence="2" id="KW-0560">Oxidoreductase</keyword>
<comment type="similarity">
    <text evidence="1">Belongs to the PAPS reductase family. CysH subfamily.</text>
</comment>
<dbReference type="AlphaFoldDB" id="A0A7S3A3M2"/>
<proteinExistence type="inferred from homology"/>
<dbReference type="Gene3D" id="3.40.50.620">
    <property type="entry name" value="HUPs"/>
    <property type="match status" value="1"/>
</dbReference>
<dbReference type="InterPro" id="IPR002500">
    <property type="entry name" value="PAPS_reduct_dom"/>
</dbReference>
<dbReference type="GO" id="GO:0004604">
    <property type="term" value="F:phosphoadenylyl-sulfate reductase (thioredoxin) activity"/>
    <property type="evidence" value="ECO:0007669"/>
    <property type="project" value="InterPro"/>
</dbReference>
<feature type="compositionally biased region" description="Basic and acidic residues" evidence="4">
    <location>
        <begin position="71"/>
        <end position="83"/>
    </location>
</feature>
<dbReference type="PANTHER" id="PTHR46509">
    <property type="entry name" value="PHOSPHOADENOSINE PHOSPHOSULFATE REDUCTASE"/>
    <property type="match status" value="1"/>
</dbReference>
<evidence type="ECO:0000313" key="6">
    <source>
        <dbReference type="EMBL" id="CAE0060544.1"/>
    </source>
</evidence>
<dbReference type="EMBL" id="HBHW01037207">
    <property type="protein sequence ID" value="CAE0060545.1"/>
    <property type="molecule type" value="Transcribed_RNA"/>
</dbReference>
<dbReference type="InterPro" id="IPR014729">
    <property type="entry name" value="Rossmann-like_a/b/a_fold"/>
</dbReference>
<feature type="domain" description="Phosphoadenosine phosphosulphate reductase" evidence="5">
    <location>
        <begin position="145"/>
        <end position="317"/>
    </location>
</feature>
<sequence length="344" mass="38748">MKGKQWFARASRSAESATEMVEETVTPEEVEYSVGGTRDAEVVSTGSEVSDSGDENVRSSLEDVMGSGVSEHSRSECKKRLNSEENVSSGFQSSLSSESSLVEIGLGAGKEDPDAISPEELNSLMEGFTAKERISWALERYGEGLVLTTSFGIQSAVILHMVTELKPDVKVVWVDTGYFPAETYEYMQELRTRLNLNLSIYQSEMSPAHMEALHGELWNSDNVEDVKLYNRIRKVEPLERAFKELGATAWITGIRRTQTEFRKSLKHYEPSKERAKLMPLLEWSSRDVAKYLKEHDLPKHPLEAEGYTTVGDWHSSRALTLDDLCERDTRFNGLIQECGIHTEH</sequence>
<dbReference type="NCBIfam" id="NF002537">
    <property type="entry name" value="PRK02090.1"/>
    <property type="match status" value="1"/>
</dbReference>
<evidence type="ECO:0000256" key="3">
    <source>
        <dbReference type="ARBA" id="ARBA00024327"/>
    </source>
</evidence>
<accession>A0A7S3A3M2</accession>
<gene>
    <name evidence="6" type="ORF">RMAR00112_LOCUS28610</name>
    <name evidence="7" type="ORF">RMAR00112_LOCUS28611</name>
</gene>